<feature type="region of interest" description="Disordered" evidence="1">
    <location>
        <begin position="970"/>
        <end position="1009"/>
    </location>
</feature>
<feature type="region of interest" description="Disordered" evidence="1">
    <location>
        <begin position="814"/>
        <end position="836"/>
    </location>
</feature>
<sequence length="1443" mass="154517">MSAFHPAQPGPDMTDELLAQWRDAVSSGTLPVPGRERWAPLRAGVVNMWEFDVAEYWWADGWAQLTGQNQSGKSTLMTLTTLIMLQGEIRAHLIDTFGESGKKFRYYVEPTGGPKDRRDTTSSTNRGWIWVEFGRRRPDDTVEYFTLLLYAQAKRSVQDLTTAWLTCHGPERVRDGLDLIAGQSVHEPKHLTGVDGVIEHKSGKVYAAYIAQQLFGIDDPERYKTVLTMLRSLRTPNLGKVLDADFFTGQIRAALPALDRDEVAELAGSWQQVEQLGEDRDQADNARTAITGYVSRSWRPWADATIRLYADRLLDAEGACAGADDTVTAANAVLDQARKDLNAESERTTTLITARDHAQGQHNELLQSAAYRDATNRAANARSKRAAADTATRHAADAARALSDAQADHNRAQASMSDAERLLGGVRDAVTASVDHTVTLAAAAGLGDAAAGWARDGDVDRLDAAVADRRRRIVTLRGLLGAASTADSKWQAAESVAVEREAEYNTRRDAATQALEDLTDALQSLSDGVEQWADTLGADAPPIAARERWLQDVTREANSARPRQVLSGLITADWLDPAVAPLTDQLSHARTEAAAARVRAKAADDAADQREKDTDPSAPAPVGWSRRDRPQQTGDGAPLWRLLDPVDGLDNHVLDHVEAALFAAGILDAWVTADGMWQPGRDGDDLVAILPAAAAGATLTDVLQPAADAGTLNDAVVRILTGIGYTTSGEHTAGFSVAADGGFRTPVVHGRAGRAPHGAELIGTAARAARRARDIADLRAAAAAERHTAETFDHTVTETTALIAGLRDAARQAPSDADTAAAGSALTTANTERDKAQQRHVASAAAARQLRTAVDDANREVIRFATEHHLPSQPAQVEKTAAAVDEAATAVSGLRLALAERTAGEAAAAASITAAEQATGRLTDAQENARTLAAEAALAVAAADEADKSIDLSDKEIFEREQKLTTEVGDLNKSITNSNEEGKRLSRAAAAAEKDAQQAEADQTKARNRRVTAAEQWWIPVDAGLTEARNLPTGETRDLTAALEQARTAQSLKPAGWPASSGDKEQKVSTLLSKVVGTPVTQLQAVLEASGGRSVSVIEADDVRPLPQVVMTVDASGQQLSPAAAIGHLDDLVAELTASHDTKLNAMYTELLSSTFIDHLSDRLRAVIDLLNQVNTVLGRHPTGADKMTLRLRRHPAAGNTAGFKILKAIEDGVIASDSAQEQIRLFLADRLQQAHDLPATDAEPGEDEWVKRVAMLLDYRTWFDVVCEFRVAKDSGDPTRWLPLTKQEHTVDSGGGKAVTLLQPLLATLVTLYSESAASPRPLWLDEAFVGVDLKNQATMMRMLVDFDLDLLVAGPATLVASAHVPAAAIWHVARAPEPLPGVDLALTLWAGQTLQIVPVADVAAKVMQAPKPTFGDYDGPDLFSTVSPSDSETSNAGEEQQ</sequence>
<organism evidence="2 3">
    <name type="scientific">Actinoplanes flavus</name>
    <dbReference type="NCBI Taxonomy" id="2820290"/>
    <lineage>
        <taxon>Bacteria</taxon>
        <taxon>Bacillati</taxon>
        <taxon>Actinomycetota</taxon>
        <taxon>Actinomycetes</taxon>
        <taxon>Micromonosporales</taxon>
        <taxon>Micromonosporaceae</taxon>
        <taxon>Actinoplanes</taxon>
    </lineage>
</organism>
<keyword evidence="3" id="KW-1185">Reference proteome</keyword>
<feature type="region of interest" description="Disordered" evidence="1">
    <location>
        <begin position="1418"/>
        <end position="1443"/>
    </location>
</feature>
<feature type="compositionally biased region" description="Basic and acidic residues" evidence="1">
    <location>
        <begin position="992"/>
        <end position="1005"/>
    </location>
</feature>
<proteinExistence type="predicted"/>
<reference evidence="2 3" key="1">
    <citation type="submission" date="2021-03" db="EMBL/GenBank/DDBJ databases">
        <title>Actinoplanes flavus sp. nov., a novel actinomycete isolated from Coconut Palm rhizosphere soil.</title>
        <authorList>
            <person name="Luo X."/>
        </authorList>
    </citation>
    <scope>NUCLEOTIDE SEQUENCE [LARGE SCALE GENOMIC DNA]</scope>
    <source>
        <strain evidence="2 3">NEAU-H7</strain>
    </source>
</reference>
<dbReference type="Proteomes" id="UP000679690">
    <property type="component" value="Unassembled WGS sequence"/>
</dbReference>
<gene>
    <name evidence="2" type="ORF">J5X75_29985</name>
</gene>
<protein>
    <submittedName>
        <fullName evidence="2">Chemotaxis protein</fullName>
    </submittedName>
</protein>
<dbReference type="RefSeq" id="WP_208470892.1">
    <property type="nucleotide sequence ID" value="NZ_JAGFNS010000023.1"/>
</dbReference>
<dbReference type="EMBL" id="JAGFNS010000023">
    <property type="protein sequence ID" value="MBO3741747.1"/>
    <property type="molecule type" value="Genomic_DNA"/>
</dbReference>
<feature type="compositionally biased region" description="Basic and acidic residues" evidence="1">
    <location>
        <begin position="601"/>
        <end position="615"/>
    </location>
</feature>
<dbReference type="Pfam" id="PF13558">
    <property type="entry name" value="SbcC_Walker_B"/>
    <property type="match status" value="1"/>
</dbReference>
<comment type="caution">
    <text evidence="2">The sequence shown here is derived from an EMBL/GenBank/DDBJ whole genome shotgun (WGS) entry which is preliminary data.</text>
</comment>
<evidence type="ECO:0000313" key="3">
    <source>
        <dbReference type="Proteomes" id="UP000679690"/>
    </source>
</evidence>
<evidence type="ECO:0000256" key="1">
    <source>
        <dbReference type="SAM" id="MobiDB-lite"/>
    </source>
</evidence>
<accession>A0ABS3UT57</accession>
<name>A0ABS3UT57_9ACTN</name>
<feature type="region of interest" description="Disordered" evidence="1">
    <location>
        <begin position="597"/>
        <end position="638"/>
    </location>
</feature>
<feature type="compositionally biased region" description="Polar residues" evidence="1">
    <location>
        <begin position="1426"/>
        <end position="1443"/>
    </location>
</feature>
<evidence type="ECO:0000313" key="2">
    <source>
        <dbReference type="EMBL" id="MBO3741747.1"/>
    </source>
</evidence>